<reference evidence="3 4" key="1">
    <citation type="submission" date="2016-10" db="EMBL/GenBank/DDBJ databases">
        <authorList>
            <person name="de Groot N.N."/>
        </authorList>
    </citation>
    <scope>NUCLEOTIDE SEQUENCE [LARGE SCALE GENOMIC DNA]</scope>
    <source>
        <strain evidence="3">MBHS1</strain>
    </source>
</reference>
<organism evidence="3 4">
    <name type="scientific">Candidatus Venteria ishoeyi</name>
    <dbReference type="NCBI Taxonomy" id="1899563"/>
    <lineage>
        <taxon>Bacteria</taxon>
        <taxon>Pseudomonadati</taxon>
        <taxon>Pseudomonadota</taxon>
        <taxon>Gammaproteobacteria</taxon>
        <taxon>Thiotrichales</taxon>
        <taxon>Thiotrichaceae</taxon>
        <taxon>Venteria</taxon>
    </lineage>
</organism>
<dbReference type="PANTHER" id="PTHR11907">
    <property type="entry name" value="AMIDOPHOSPHORIBOSYLTRANSFERASE"/>
    <property type="match status" value="1"/>
</dbReference>
<sequence>MEFKGKNVLLVDDSIVRGTTSKQIIQMAREAGANKVYFASAAPPVRYPNVYGIDMPSVKELLAHQHNDEEISKKLDVDWLVYQDLEDLIKAASKGNLGIKTFDTSCFNGDYVTGSVDNAYLNRIESQRADNVKQSQNKERIGGIDLHNAI</sequence>
<keyword evidence="1 3" id="KW-0808">Transferase</keyword>
<evidence type="ECO:0000313" key="3">
    <source>
        <dbReference type="EMBL" id="SEH05027.1"/>
    </source>
</evidence>
<dbReference type="InterPro" id="IPR029055">
    <property type="entry name" value="Ntn_hydrolases_N"/>
</dbReference>
<dbReference type="InterPro" id="IPR029057">
    <property type="entry name" value="PRTase-like"/>
</dbReference>
<protein>
    <submittedName>
        <fullName evidence="3">Amidophosphoribosyltransferase</fullName>
        <ecNumber evidence="3">2.4.2.14</ecNumber>
    </submittedName>
</protein>
<keyword evidence="2" id="KW-0315">Glutamine amidotransferase</keyword>
<dbReference type="GO" id="GO:0004044">
    <property type="term" value="F:amidophosphoribosyltransferase activity"/>
    <property type="evidence" value="ECO:0007669"/>
    <property type="project" value="UniProtKB-EC"/>
</dbReference>
<keyword evidence="4" id="KW-1185">Reference proteome</keyword>
<dbReference type="Gene3D" id="3.40.50.2020">
    <property type="match status" value="1"/>
</dbReference>
<evidence type="ECO:0000256" key="1">
    <source>
        <dbReference type="ARBA" id="ARBA00022679"/>
    </source>
</evidence>
<name>A0A1H6F4E3_9GAMM</name>
<gene>
    <name evidence="3" type="primary">purF_1</name>
    <name evidence="3" type="ORF">MBHS_00880</name>
</gene>
<dbReference type="AlphaFoldDB" id="A0A1H6F4E3"/>
<keyword evidence="3" id="KW-0328">Glycosyltransferase</keyword>
<dbReference type="EMBL" id="FMSV02000145">
    <property type="protein sequence ID" value="SEH05027.1"/>
    <property type="molecule type" value="Genomic_DNA"/>
</dbReference>
<evidence type="ECO:0000313" key="4">
    <source>
        <dbReference type="Proteomes" id="UP000236724"/>
    </source>
</evidence>
<dbReference type="InterPro" id="IPR000836">
    <property type="entry name" value="PRTase_dom"/>
</dbReference>
<dbReference type="SUPFAM" id="SSF53271">
    <property type="entry name" value="PRTase-like"/>
    <property type="match status" value="1"/>
</dbReference>
<dbReference type="Proteomes" id="UP000236724">
    <property type="component" value="Unassembled WGS sequence"/>
</dbReference>
<dbReference type="Gene3D" id="3.60.20.10">
    <property type="entry name" value="Glutamine Phosphoribosylpyrophosphate, subunit 1, domain 1"/>
    <property type="match status" value="1"/>
</dbReference>
<proteinExistence type="predicted"/>
<dbReference type="CDD" id="cd06223">
    <property type="entry name" value="PRTases_typeI"/>
    <property type="match status" value="1"/>
</dbReference>
<accession>A0A1H6F4E3</accession>
<dbReference type="EC" id="2.4.2.14" evidence="3"/>
<evidence type="ECO:0000256" key="2">
    <source>
        <dbReference type="ARBA" id="ARBA00022962"/>
    </source>
</evidence>